<name>A0A9Q0HE46_9MAGN</name>
<accession>A0A9Q0HE46</accession>
<dbReference type="Proteomes" id="UP001141806">
    <property type="component" value="Unassembled WGS sequence"/>
</dbReference>
<dbReference type="EMBL" id="JAMYWD010000008">
    <property type="protein sequence ID" value="KAJ4963551.1"/>
    <property type="molecule type" value="Genomic_DNA"/>
</dbReference>
<reference evidence="2" key="1">
    <citation type="journal article" date="2023" name="Plant J.">
        <title>The genome of the king protea, Protea cynaroides.</title>
        <authorList>
            <person name="Chang J."/>
            <person name="Duong T.A."/>
            <person name="Schoeman C."/>
            <person name="Ma X."/>
            <person name="Roodt D."/>
            <person name="Barker N."/>
            <person name="Li Z."/>
            <person name="Van de Peer Y."/>
            <person name="Mizrachi E."/>
        </authorList>
    </citation>
    <scope>NUCLEOTIDE SEQUENCE</scope>
    <source>
        <tissue evidence="2">Young leaves</tissue>
    </source>
</reference>
<proteinExistence type="predicted"/>
<feature type="compositionally biased region" description="Basic residues" evidence="1">
    <location>
        <begin position="167"/>
        <end position="177"/>
    </location>
</feature>
<feature type="compositionally biased region" description="Polar residues" evidence="1">
    <location>
        <begin position="1"/>
        <end position="27"/>
    </location>
</feature>
<feature type="region of interest" description="Disordered" evidence="1">
    <location>
        <begin position="126"/>
        <end position="154"/>
    </location>
</feature>
<dbReference type="AlphaFoldDB" id="A0A9Q0HE46"/>
<organism evidence="2 3">
    <name type="scientific">Protea cynaroides</name>
    <dbReference type="NCBI Taxonomy" id="273540"/>
    <lineage>
        <taxon>Eukaryota</taxon>
        <taxon>Viridiplantae</taxon>
        <taxon>Streptophyta</taxon>
        <taxon>Embryophyta</taxon>
        <taxon>Tracheophyta</taxon>
        <taxon>Spermatophyta</taxon>
        <taxon>Magnoliopsida</taxon>
        <taxon>Proteales</taxon>
        <taxon>Proteaceae</taxon>
        <taxon>Protea</taxon>
    </lineage>
</organism>
<evidence type="ECO:0000313" key="3">
    <source>
        <dbReference type="Proteomes" id="UP001141806"/>
    </source>
</evidence>
<feature type="region of interest" description="Disordered" evidence="1">
    <location>
        <begin position="166"/>
        <end position="192"/>
    </location>
</feature>
<evidence type="ECO:0000313" key="2">
    <source>
        <dbReference type="EMBL" id="KAJ4963551.1"/>
    </source>
</evidence>
<feature type="compositionally biased region" description="Basic and acidic residues" evidence="1">
    <location>
        <begin position="178"/>
        <end position="192"/>
    </location>
</feature>
<gene>
    <name evidence="2" type="ORF">NE237_023490</name>
</gene>
<feature type="compositionally biased region" description="Polar residues" evidence="1">
    <location>
        <begin position="41"/>
        <end position="63"/>
    </location>
</feature>
<evidence type="ECO:0000256" key="1">
    <source>
        <dbReference type="SAM" id="MobiDB-lite"/>
    </source>
</evidence>
<sequence length="192" mass="21254">MDLNQNRPLQKKTNPQSSNRGLTQSGTPPCIAKLGPGSAAPRSSSIGHTPYTSRVSNLSRSRQTNIRTPSLIPSLSSFHTCKNYSSFSSNLLMAPASDLQAAPVNFENAVDDVVEDVDLEEVAERKCEEDKKKKSRIGSDFGNEGDSDLGRLGSVLKGSSSIFQLCRSRRRRRRGGNKKNEERRKMKKKEEK</sequence>
<feature type="region of interest" description="Disordered" evidence="1">
    <location>
        <begin position="1"/>
        <end position="63"/>
    </location>
</feature>
<comment type="caution">
    <text evidence="2">The sequence shown here is derived from an EMBL/GenBank/DDBJ whole genome shotgun (WGS) entry which is preliminary data.</text>
</comment>
<protein>
    <submittedName>
        <fullName evidence="2">Uncharacterized protein</fullName>
    </submittedName>
</protein>
<keyword evidence="3" id="KW-1185">Reference proteome</keyword>